<evidence type="ECO:0000313" key="1">
    <source>
        <dbReference type="EMBL" id="OJJ84782.1"/>
    </source>
</evidence>
<dbReference type="Proteomes" id="UP000184300">
    <property type="component" value="Unassembled WGS sequence"/>
</dbReference>
<name>A0A1L9VLN2_ASPGL</name>
<sequence>MRAPAVFWADLYSARPHTTLLVPCMKLTPQRPNHAPVVSCSLARNCMARSADSLIAFFMSIGTYGFVCESNFITRPNASRIRAVTSASDGSHMASMSLNGMRLRNSLFFSRSKVPQPPSLFYIPSIHSMARRTASEPTDWGSFLTKARTAAAVSSTSGVQTLHYSKLNPPGLSFGLRIFQSPCGPRIWR</sequence>
<proteinExistence type="predicted"/>
<keyword evidence="2" id="KW-1185">Reference proteome</keyword>
<gene>
    <name evidence="1" type="ORF">ASPGLDRAFT_1516992</name>
</gene>
<dbReference type="AlphaFoldDB" id="A0A1L9VLN2"/>
<dbReference type="EMBL" id="KV878896">
    <property type="protein sequence ID" value="OJJ84782.1"/>
    <property type="molecule type" value="Genomic_DNA"/>
</dbReference>
<evidence type="ECO:0000313" key="2">
    <source>
        <dbReference type="Proteomes" id="UP000184300"/>
    </source>
</evidence>
<dbReference type="RefSeq" id="XP_022401480.1">
    <property type="nucleotide sequence ID" value="XM_022542283.1"/>
</dbReference>
<dbReference type="GeneID" id="34458544"/>
<reference evidence="2" key="1">
    <citation type="journal article" date="2017" name="Genome Biol.">
        <title>Comparative genomics reveals high biological diversity and specific adaptations in the industrially and medically important fungal genus Aspergillus.</title>
        <authorList>
            <person name="de Vries R.P."/>
            <person name="Riley R."/>
            <person name="Wiebenga A."/>
            <person name="Aguilar-Osorio G."/>
            <person name="Amillis S."/>
            <person name="Uchima C.A."/>
            <person name="Anderluh G."/>
            <person name="Asadollahi M."/>
            <person name="Askin M."/>
            <person name="Barry K."/>
            <person name="Battaglia E."/>
            <person name="Bayram O."/>
            <person name="Benocci T."/>
            <person name="Braus-Stromeyer S.A."/>
            <person name="Caldana C."/>
            <person name="Canovas D."/>
            <person name="Cerqueira G.C."/>
            <person name="Chen F."/>
            <person name="Chen W."/>
            <person name="Choi C."/>
            <person name="Clum A."/>
            <person name="Dos Santos R.A."/>
            <person name="Damasio A.R."/>
            <person name="Diallinas G."/>
            <person name="Emri T."/>
            <person name="Fekete E."/>
            <person name="Flipphi M."/>
            <person name="Freyberg S."/>
            <person name="Gallo A."/>
            <person name="Gournas C."/>
            <person name="Habgood R."/>
            <person name="Hainaut M."/>
            <person name="Harispe M.L."/>
            <person name="Henrissat B."/>
            <person name="Hilden K.S."/>
            <person name="Hope R."/>
            <person name="Hossain A."/>
            <person name="Karabika E."/>
            <person name="Karaffa L."/>
            <person name="Karanyi Z."/>
            <person name="Krasevec N."/>
            <person name="Kuo A."/>
            <person name="Kusch H."/>
            <person name="LaButti K."/>
            <person name="Lagendijk E.L."/>
            <person name="Lapidus A."/>
            <person name="Levasseur A."/>
            <person name="Lindquist E."/>
            <person name="Lipzen A."/>
            <person name="Logrieco A.F."/>
            <person name="MacCabe A."/>
            <person name="Maekelae M.R."/>
            <person name="Malavazi I."/>
            <person name="Melin P."/>
            <person name="Meyer V."/>
            <person name="Mielnichuk N."/>
            <person name="Miskei M."/>
            <person name="Molnar A.P."/>
            <person name="Mule G."/>
            <person name="Ngan C.Y."/>
            <person name="Orejas M."/>
            <person name="Orosz E."/>
            <person name="Ouedraogo J.P."/>
            <person name="Overkamp K.M."/>
            <person name="Park H.-S."/>
            <person name="Perrone G."/>
            <person name="Piumi F."/>
            <person name="Punt P.J."/>
            <person name="Ram A.F."/>
            <person name="Ramon A."/>
            <person name="Rauscher S."/>
            <person name="Record E."/>
            <person name="Riano-Pachon D.M."/>
            <person name="Robert V."/>
            <person name="Roehrig J."/>
            <person name="Ruller R."/>
            <person name="Salamov A."/>
            <person name="Salih N.S."/>
            <person name="Samson R.A."/>
            <person name="Sandor E."/>
            <person name="Sanguinetti M."/>
            <person name="Schuetze T."/>
            <person name="Sepcic K."/>
            <person name="Shelest E."/>
            <person name="Sherlock G."/>
            <person name="Sophianopoulou V."/>
            <person name="Squina F.M."/>
            <person name="Sun H."/>
            <person name="Susca A."/>
            <person name="Todd R.B."/>
            <person name="Tsang A."/>
            <person name="Unkles S.E."/>
            <person name="van de Wiele N."/>
            <person name="van Rossen-Uffink D."/>
            <person name="Oliveira J.V."/>
            <person name="Vesth T.C."/>
            <person name="Visser J."/>
            <person name="Yu J.-H."/>
            <person name="Zhou M."/>
            <person name="Andersen M.R."/>
            <person name="Archer D.B."/>
            <person name="Baker S.E."/>
            <person name="Benoit I."/>
            <person name="Brakhage A.A."/>
            <person name="Braus G.H."/>
            <person name="Fischer R."/>
            <person name="Frisvad J.C."/>
            <person name="Goldman G.H."/>
            <person name="Houbraken J."/>
            <person name="Oakley B."/>
            <person name="Pocsi I."/>
            <person name="Scazzocchio C."/>
            <person name="Seiboth B."/>
            <person name="vanKuyk P.A."/>
            <person name="Wortman J."/>
            <person name="Dyer P.S."/>
            <person name="Grigoriev I.V."/>
        </authorList>
    </citation>
    <scope>NUCLEOTIDE SEQUENCE [LARGE SCALE GENOMIC DNA]</scope>
    <source>
        <strain evidence="2">CBS 516.65</strain>
    </source>
</reference>
<organism evidence="1 2">
    <name type="scientific">Aspergillus glaucus CBS 516.65</name>
    <dbReference type="NCBI Taxonomy" id="1160497"/>
    <lineage>
        <taxon>Eukaryota</taxon>
        <taxon>Fungi</taxon>
        <taxon>Dikarya</taxon>
        <taxon>Ascomycota</taxon>
        <taxon>Pezizomycotina</taxon>
        <taxon>Eurotiomycetes</taxon>
        <taxon>Eurotiomycetidae</taxon>
        <taxon>Eurotiales</taxon>
        <taxon>Aspergillaceae</taxon>
        <taxon>Aspergillus</taxon>
        <taxon>Aspergillus subgen. Aspergillus</taxon>
    </lineage>
</organism>
<accession>A0A1L9VLN2</accession>
<dbReference type="VEuPathDB" id="FungiDB:ASPGLDRAFT_1516992"/>
<protein>
    <submittedName>
        <fullName evidence="1">Uncharacterized protein</fullName>
    </submittedName>
</protein>